<dbReference type="PROSITE" id="PS00028">
    <property type="entry name" value="ZINC_FINGER_C2H2_1"/>
    <property type="match status" value="1"/>
</dbReference>
<accession>A0A2T3ZGC4</accession>
<keyword evidence="1" id="KW-0479">Metal-binding</keyword>
<name>A0A2T3ZGC4_TRIA4</name>
<dbReference type="PROSITE" id="PS50157">
    <property type="entry name" value="ZINC_FINGER_C2H2_2"/>
    <property type="match status" value="1"/>
</dbReference>
<reference evidence="3 4" key="1">
    <citation type="submission" date="2016-07" db="EMBL/GenBank/DDBJ databases">
        <title>Multiple horizontal gene transfer events from other fungi enriched the ability of initially mycotrophic Trichoderma (Ascomycota) to feed on dead plant biomass.</title>
        <authorList>
            <consortium name="DOE Joint Genome Institute"/>
            <person name="Aerts A."/>
            <person name="Atanasova L."/>
            <person name="Chenthamara K."/>
            <person name="Zhang J."/>
            <person name="Grujic M."/>
            <person name="Henrissat B."/>
            <person name="Kuo A."/>
            <person name="Salamov A."/>
            <person name="Lipzen A."/>
            <person name="Labutti K."/>
            <person name="Barry K."/>
            <person name="Miao Y."/>
            <person name="Rahimi M.J."/>
            <person name="Shen Q."/>
            <person name="Grigoriev I.V."/>
            <person name="Kubicek C.P."/>
            <person name="Druzhinina I.S."/>
        </authorList>
    </citation>
    <scope>NUCLEOTIDE SEQUENCE [LARGE SCALE GENOMIC DNA]</scope>
    <source>
        <strain evidence="3 4">CBS 433.97</strain>
    </source>
</reference>
<keyword evidence="4" id="KW-1185">Reference proteome</keyword>
<dbReference type="Proteomes" id="UP000240493">
    <property type="component" value="Unassembled WGS sequence"/>
</dbReference>
<evidence type="ECO:0000256" key="1">
    <source>
        <dbReference type="PROSITE-ProRule" id="PRU00042"/>
    </source>
</evidence>
<dbReference type="AlphaFoldDB" id="A0A2T3ZGC4"/>
<evidence type="ECO:0000313" key="3">
    <source>
        <dbReference type="EMBL" id="PTB43833.1"/>
    </source>
</evidence>
<evidence type="ECO:0000313" key="4">
    <source>
        <dbReference type="Proteomes" id="UP000240493"/>
    </source>
</evidence>
<proteinExistence type="predicted"/>
<keyword evidence="1" id="KW-0863">Zinc-finger</keyword>
<dbReference type="OrthoDB" id="654211at2759"/>
<dbReference type="InterPro" id="IPR013087">
    <property type="entry name" value="Znf_C2H2_type"/>
</dbReference>
<protein>
    <recommendedName>
        <fullName evidence="2">C2H2-type domain-containing protein</fullName>
    </recommendedName>
</protein>
<gene>
    <name evidence="3" type="ORF">M441DRAFT_43968</name>
</gene>
<dbReference type="GO" id="GO:0008270">
    <property type="term" value="F:zinc ion binding"/>
    <property type="evidence" value="ECO:0007669"/>
    <property type="project" value="UniProtKB-KW"/>
</dbReference>
<evidence type="ECO:0000259" key="2">
    <source>
        <dbReference type="PROSITE" id="PS50157"/>
    </source>
</evidence>
<sequence length="353" mass="40919">MDHHLNPAAAAFMQLLDTLPIIPKKLVVELSHRQFKAQYATFFGYIMRIGGILLCDNNFPDIDVQSVEPQLDLEKPPIYIYFNLIKAMYLHFRGATDQARECYYRNLENPNTEYAFDVTTIPIPESVIARHTAIILATEQDIVSRKKPFSTKFIHDHDESRNKALVARYLILCLAIDADIPLTLENRIQRTFDYLHIASSLCVSDRLQTFWKEAMYLQALTECSLNSEDQSKLYELLSNASTFSSTYVTSGKYRTIIEKSFSKLRSISLQKTYYLAVSAFEKLKITEAEKNAAKRQCEWCHRHLSSVWKLNQHRRKHAELIPRSKVAYIAAAVPNIENENEKEKEKEKEEKKK</sequence>
<feature type="domain" description="C2H2-type" evidence="2">
    <location>
        <begin position="295"/>
        <end position="322"/>
    </location>
</feature>
<dbReference type="EMBL" id="KZ679258">
    <property type="protein sequence ID" value="PTB43833.1"/>
    <property type="molecule type" value="Genomic_DNA"/>
</dbReference>
<organism evidence="3 4">
    <name type="scientific">Trichoderma asperellum (strain ATCC 204424 / CBS 433.97 / NBRC 101777)</name>
    <dbReference type="NCBI Taxonomy" id="1042311"/>
    <lineage>
        <taxon>Eukaryota</taxon>
        <taxon>Fungi</taxon>
        <taxon>Dikarya</taxon>
        <taxon>Ascomycota</taxon>
        <taxon>Pezizomycotina</taxon>
        <taxon>Sordariomycetes</taxon>
        <taxon>Hypocreomycetidae</taxon>
        <taxon>Hypocreales</taxon>
        <taxon>Hypocreaceae</taxon>
        <taxon>Trichoderma</taxon>
    </lineage>
</organism>
<keyword evidence="1" id="KW-0862">Zinc</keyword>